<dbReference type="Gene3D" id="3.40.50.300">
    <property type="entry name" value="P-loop containing nucleotide triphosphate hydrolases"/>
    <property type="match status" value="1"/>
</dbReference>
<name>T1KGN2_TETUR</name>
<comment type="subcellular location">
    <subcellularLocation>
        <location evidence="1">Nucleus</location>
    </subcellularLocation>
</comment>
<sequence>MSLLRFNRIIDFNQSELDTLIVSGISTIQTFLVKEASAISKTTSIDIKKIKTNQTKLYEYYSTPLVNLSSLFKETSEKRYVYTTGCPRLDEMIDGGIFSGEITSIMGQSCSGKTQFVHHMALQMAIQGKEVIYIDTDGSFSAERLAQMYDETLPELDKESVLQKVIVTQIFGLYKLLSLLDRLTEELKTPEGPYNDVKMIILDSYTNPFVDVLDYQKDWDRAKRQSLLTIISAYNRALRTIVMLRPDIAFITTNIVIEFAKCLWNNNCGLVLSLDKTDHEVRDISCVQSERVTHANQSCRVKITKSGFIDCQEDNNVSDQMVIV</sequence>
<dbReference type="GO" id="GO:0007131">
    <property type="term" value="P:reciprocal meiotic recombination"/>
    <property type="evidence" value="ECO:0007669"/>
    <property type="project" value="TreeGrafter"/>
</dbReference>
<dbReference type="InterPro" id="IPR051988">
    <property type="entry name" value="HRR_RAD51_Paralog"/>
</dbReference>
<keyword evidence="5" id="KW-1185">Reference proteome</keyword>
<dbReference type="OMA" id="GEITSIM"/>
<dbReference type="GO" id="GO:0000400">
    <property type="term" value="F:four-way junction DNA binding"/>
    <property type="evidence" value="ECO:0007669"/>
    <property type="project" value="TreeGrafter"/>
</dbReference>
<evidence type="ECO:0000256" key="2">
    <source>
        <dbReference type="ARBA" id="ARBA00023242"/>
    </source>
</evidence>
<dbReference type="EMBL" id="CAEY01000069">
    <property type="status" value="NOT_ANNOTATED_CDS"/>
    <property type="molecule type" value="Genomic_DNA"/>
</dbReference>
<accession>T1KGN2</accession>
<protein>
    <recommendedName>
        <fullName evidence="3">RecA family profile 1 domain-containing protein</fullName>
    </recommendedName>
</protein>
<dbReference type="GO" id="GO:0005815">
    <property type="term" value="C:microtubule organizing center"/>
    <property type="evidence" value="ECO:0007669"/>
    <property type="project" value="TreeGrafter"/>
</dbReference>
<dbReference type="PANTHER" id="PTHR46457:SF1">
    <property type="entry name" value="DNA REPAIR PROTEIN RAD51 HOMOLOG 4"/>
    <property type="match status" value="1"/>
</dbReference>
<dbReference type="GO" id="GO:0042148">
    <property type="term" value="P:DNA strand invasion"/>
    <property type="evidence" value="ECO:0007669"/>
    <property type="project" value="TreeGrafter"/>
</dbReference>
<evidence type="ECO:0000313" key="4">
    <source>
        <dbReference type="EnsemblMetazoa" id="tetur11g01400.1"/>
    </source>
</evidence>
<dbReference type="InterPro" id="IPR020588">
    <property type="entry name" value="RecA_ATP-bd"/>
</dbReference>
<reference evidence="5" key="1">
    <citation type="submission" date="2011-08" db="EMBL/GenBank/DDBJ databases">
        <authorList>
            <person name="Rombauts S."/>
        </authorList>
    </citation>
    <scope>NUCLEOTIDE SEQUENCE</scope>
    <source>
        <strain evidence="5">London</strain>
    </source>
</reference>
<dbReference type="eggNOG" id="KOG1434">
    <property type="taxonomic scope" value="Eukaryota"/>
</dbReference>
<feature type="domain" description="RecA family profile 1" evidence="3">
    <location>
        <begin position="78"/>
        <end position="324"/>
    </location>
</feature>
<dbReference type="PROSITE" id="PS50162">
    <property type="entry name" value="RECA_2"/>
    <property type="match status" value="1"/>
</dbReference>
<dbReference type="GO" id="GO:0005657">
    <property type="term" value="C:replication fork"/>
    <property type="evidence" value="ECO:0007669"/>
    <property type="project" value="TreeGrafter"/>
</dbReference>
<dbReference type="STRING" id="32264.T1KGN2"/>
<dbReference type="SMART" id="SM00382">
    <property type="entry name" value="AAA"/>
    <property type="match status" value="1"/>
</dbReference>
<dbReference type="HOGENOM" id="CLU_858760_0_0_1"/>
<dbReference type="InterPro" id="IPR013632">
    <property type="entry name" value="Rad51_C"/>
</dbReference>
<dbReference type="GO" id="GO:0000724">
    <property type="term" value="P:double-strand break repair via homologous recombination"/>
    <property type="evidence" value="ECO:0007669"/>
    <property type="project" value="TreeGrafter"/>
</dbReference>
<evidence type="ECO:0000313" key="5">
    <source>
        <dbReference type="Proteomes" id="UP000015104"/>
    </source>
</evidence>
<dbReference type="Pfam" id="PF08423">
    <property type="entry name" value="Rad51"/>
    <property type="match status" value="1"/>
</dbReference>
<dbReference type="GO" id="GO:0140664">
    <property type="term" value="F:ATP-dependent DNA damage sensor activity"/>
    <property type="evidence" value="ECO:0007669"/>
    <property type="project" value="InterPro"/>
</dbReference>
<dbReference type="SUPFAM" id="SSF52540">
    <property type="entry name" value="P-loop containing nucleoside triphosphate hydrolases"/>
    <property type="match status" value="1"/>
</dbReference>
<proteinExistence type="predicted"/>
<dbReference type="Proteomes" id="UP000015104">
    <property type="component" value="Unassembled WGS sequence"/>
</dbReference>
<dbReference type="EnsemblMetazoa" id="tetur11g01400.1">
    <property type="protein sequence ID" value="tetur11g01400.1"/>
    <property type="gene ID" value="tetur11g01400"/>
</dbReference>
<dbReference type="GO" id="GO:0033063">
    <property type="term" value="C:Rad51B-Rad51C-Rad51D-XRCC2 complex"/>
    <property type="evidence" value="ECO:0007669"/>
    <property type="project" value="TreeGrafter"/>
</dbReference>
<evidence type="ECO:0000256" key="1">
    <source>
        <dbReference type="ARBA" id="ARBA00004123"/>
    </source>
</evidence>
<dbReference type="GO" id="GO:0000723">
    <property type="term" value="P:telomere maintenance"/>
    <property type="evidence" value="ECO:0007669"/>
    <property type="project" value="TreeGrafter"/>
</dbReference>
<dbReference type="KEGG" id="tut:107363919"/>
<gene>
    <name evidence="4" type="primary">107363919</name>
</gene>
<evidence type="ECO:0000259" key="3">
    <source>
        <dbReference type="PROSITE" id="PS50162"/>
    </source>
</evidence>
<keyword evidence="2" id="KW-0539">Nucleus</keyword>
<organism evidence="4 5">
    <name type="scientific">Tetranychus urticae</name>
    <name type="common">Two-spotted spider mite</name>
    <dbReference type="NCBI Taxonomy" id="32264"/>
    <lineage>
        <taxon>Eukaryota</taxon>
        <taxon>Metazoa</taxon>
        <taxon>Ecdysozoa</taxon>
        <taxon>Arthropoda</taxon>
        <taxon>Chelicerata</taxon>
        <taxon>Arachnida</taxon>
        <taxon>Acari</taxon>
        <taxon>Acariformes</taxon>
        <taxon>Trombidiformes</taxon>
        <taxon>Prostigmata</taxon>
        <taxon>Eleutherengona</taxon>
        <taxon>Raphignathae</taxon>
        <taxon>Tetranychoidea</taxon>
        <taxon>Tetranychidae</taxon>
        <taxon>Tetranychus</taxon>
    </lineage>
</organism>
<reference evidence="4" key="2">
    <citation type="submission" date="2015-06" db="UniProtKB">
        <authorList>
            <consortium name="EnsemblMetazoa"/>
        </authorList>
    </citation>
    <scope>IDENTIFICATION</scope>
</reference>
<dbReference type="AlphaFoldDB" id="T1KGN2"/>
<dbReference type="InterPro" id="IPR003593">
    <property type="entry name" value="AAA+_ATPase"/>
</dbReference>
<dbReference type="GO" id="GO:0003697">
    <property type="term" value="F:single-stranded DNA binding"/>
    <property type="evidence" value="ECO:0007669"/>
    <property type="project" value="TreeGrafter"/>
</dbReference>
<dbReference type="PANTHER" id="PTHR46457">
    <property type="entry name" value="DNA REPAIR PROTEIN RAD51 HOMOLOG 4"/>
    <property type="match status" value="1"/>
</dbReference>
<dbReference type="GO" id="GO:0005524">
    <property type="term" value="F:ATP binding"/>
    <property type="evidence" value="ECO:0007669"/>
    <property type="project" value="InterPro"/>
</dbReference>
<dbReference type="InterPro" id="IPR027417">
    <property type="entry name" value="P-loop_NTPase"/>
</dbReference>
<dbReference type="OrthoDB" id="6503309at2759"/>